<dbReference type="OrthoDB" id="1046005at2"/>
<dbReference type="EMBL" id="LJOD01000008">
    <property type="protein sequence ID" value="KPE50687.1"/>
    <property type="molecule type" value="Genomic_DNA"/>
</dbReference>
<dbReference type="Proteomes" id="UP000037953">
    <property type="component" value="Unassembled WGS sequence"/>
</dbReference>
<dbReference type="Gene3D" id="1.20.120.930">
    <property type="entry name" value="Uncharacterised protein PF12889, N-terminal DUF3829"/>
    <property type="match status" value="1"/>
</dbReference>
<reference evidence="2" key="2">
    <citation type="submission" date="2015-09" db="EMBL/GenBank/DDBJ databases">
        <title>Draft genome sequence of a multidrug-resistant Chryseobacterium indologenes isolate from Malaysia.</title>
        <authorList>
            <person name="Yu C.Y."/>
            <person name="Ang G.Y."/>
            <person name="Chan K.-G."/>
        </authorList>
    </citation>
    <scope>NUCLEOTIDE SEQUENCE [LARGE SCALE GENOMIC DNA]</scope>
    <source>
        <strain evidence="2">CI_885</strain>
    </source>
</reference>
<gene>
    <name evidence="1" type="ORF">AOB46_12910</name>
</gene>
<dbReference type="AlphaFoldDB" id="A0A0N0ZXI8"/>
<evidence type="ECO:0000313" key="1">
    <source>
        <dbReference type="EMBL" id="KPE50687.1"/>
    </source>
</evidence>
<proteinExistence type="predicted"/>
<dbReference type="Pfam" id="PF12889">
    <property type="entry name" value="DUF3829"/>
    <property type="match status" value="1"/>
</dbReference>
<comment type="caution">
    <text evidence="1">The sequence shown here is derived from an EMBL/GenBank/DDBJ whole genome shotgun (WGS) entry which is preliminary data.</text>
</comment>
<name>A0A0N0ZXI8_CHRID</name>
<dbReference type="PROSITE" id="PS51257">
    <property type="entry name" value="PROKAR_LIPOPROTEIN"/>
    <property type="match status" value="1"/>
</dbReference>
<protein>
    <recommendedName>
        <fullName evidence="3">DUF3829 domain-containing protein</fullName>
    </recommendedName>
</protein>
<evidence type="ECO:0008006" key="3">
    <source>
        <dbReference type="Google" id="ProtNLM"/>
    </source>
</evidence>
<accession>A0A0N0ZXI8</accession>
<dbReference type="InterPro" id="IPR024291">
    <property type="entry name" value="DUF3829"/>
</dbReference>
<reference evidence="1 2" key="1">
    <citation type="journal article" date="2015" name="Genom Data">
        <title>Draft genome sequence of a multidrug-resistant Chryseobacterium indologenes isolate from Malaysia.</title>
        <authorList>
            <person name="Yu C.Y."/>
            <person name="Ang G.Y."/>
            <person name="Cheng H.J."/>
            <person name="Cheong Y.M."/>
            <person name="Yin W.F."/>
            <person name="Chan K.G."/>
        </authorList>
    </citation>
    <scope>NUCLEOTIDE SEQUENCE [LARGE SCALE GENOMIC DNA]</scope>
    <source>
        <strain evidence="1 2">CI_885</strain>
    </source>
</reference>
<evidence type="ECO:0000313" key="2">
    <source>
        <dbReference type="Proteomes" id="UP000037953"/>
    </source>
</evidence>
<dbReference type="RefSeq" id="WP_062699965.1">
    <property type="nucleotide sequence ID" value="NZ_LJOD01000008.1"/>
</dbReference>
<dbReference type="PATRIC" id="fig|253.9.peg.4447"/>
<organism evidence="1 2">
    <name type="scientific">Chryseobacterium indologenes</name>
    <name type="common">Flavobacterium indologenes</name>
    <dbReference type="NCBI Taxonomy" id="253"/>
    <lineage>
        <taxon>Bacteria</taxon>
        <taxon>Pseudomonadati</taxon>
        <taxon>Bacteroidota</taxon>
        <taxon>Flavobacteriia</taxon>
        <taxon>Flavobacteriales</taxon>
        <taxon>Weeksellaceae</taxon>
        <taxon>Chryseobacterium group</taxon>
        <taxon>Chryseobacterium</taxon>
    </lineage>
</organism>
<sequence length="310" mass="34661">MKKIIVLAMALTFTSVSVISCKKDMSKLGKSVLDLGGTENANAIIDFNNNFLDSYKSTSKHIEGILNYADAAVAKSKGENVLIMPIVLSSMDHSFSKIKDVSSGFDKDKTAIETDFNTYKAKKESIEKKFEELKSYMNSEDYKDDKGAKAETIKKDLETEAQALFTAGENLIVKIKPATDAAEEIVLKDHPMKEYIISSKSVMSSLDAVMDVLDKQYAGKFNEAEAQKKYDEFAKVAETNAKLEFNVKDPQYSYKKSQFEYFNKSASGFLDNYRKLIRDSKASGKISDSDIQQIDSSYESVLNAYNSFVK</sequence>